<keyword evidence="2" id="KW-0813">Transport</keyword>
<evidence type="ECO:0000256" key="6">
    <source>
        <dbReference type="ARBA" id="ARBA00023065"/>
    </source>
</evidence>
<dbReference type="OrthoDB" id="9810952at2"/>
<dbReference type="GO" id="GO:0008324">
    <property type="term" value="F:monoatomic cation transmembrane transporter activity"/>
    <property type="evidence" value="ECO:0007669"/>
    <property type="project" value="InterPro"/>
</dbReference>
<evidence type="ECO:0000256" key="3">
    <source>
        <dbReference type="ARBA" id="ARBA00022475"/>
    </source>
</evidence>
<evidence type="ECO:0000313" key="9">
    <source>
        <dbReference type="EMBL" id="RFC64952.1"/>
    </source>
</evidence>
<keyword evidence="3" id="KW-1003">Cell membrane</keyword>
<evidence type="ECO:0000256" key="7">
    <source>
        <dbReference type="ARBA" id="ARBA00023136"/>
    </source>
</evidence>
<proteinExistence type="predicted"/>
<evidence type="ECO:0000256" key="8">
    <source>
        <dbReference type="SAM" id="Phobius"/>
    </source>
</evidence>
<comment type="subcellular location">
    <subcellularLocation>
        <location evidence="1">Cell membrane</location>
        <topology evidence="1">Multi-pass membrane protein</topology>
    </subcellularLocation>
</comment>
<feature type="transmembrane region" description="Helical" evidence="8">
    <location>
        <begin position="178"/>
        <end position="199"/>
    </location>
</feature>
<feature type="transmembrane region" description="Helical" evidence="8">
    <location>
        <begin position="367"/>
        <end position="389"/>
    </location>
</feature>
<dbReference type="RefSeq" id="WP_116681849.1">
    <property type="nucleotide sequence ID" value="NZ_QURL01000002.1"/>
</dbReference>
<dbReference type="Proteomes" id="UP000264310">
    <property type="component" value="Unassembled WGS sequence"/>
</dbReference>
<dbReference type="GO" id="GO:0030001">
    <property type="term" value="P:metal ion transport"/>
    <property type="evidence" value="ECO:0007669"/>
    <property type="project" value="UniProtKB-ARBA"/>
</dbReference>
<evidence type="ECO:0000313" key="10">
    <source>
        <dbReference type="Proteomes" id="UP000264310"/>
    </source>
</evidence>
<feature type="transmembrane region" description="Helical" evidence="8">
    <location>
        <begin position="37"/>
        <end position="57"/>
    </location>
</feature>
<evidence type="ECO:0000256" key="4">
    <source>
        <dbReference type="ARBA" id="ARBA00022692"/>
    </source>
</evidence>
<evidence type="ECO:0000256" key="5">
    <source>
        <dbReference type="ARBA" id="ARBA00022989"/>
    </source>
</evidence>
<keyword evidence="10" id="KW-1185">Reference proteome</keyword>
<name>A0A371X6T8_9HYPH</name>
<dbReference type="PANTHER" id="PTHR32024:SF1">
    <property type="entry name" value="KTR SYSTEM POTASSIUM UPTAKE PROTEIN B"/>
    <property type="match status" value="1"/>
</dbReference>
<feature type="transmembrane region" description="Helical" evidence="8">
    <location>
        <begin position="97"/>
        <end position="121"/>
    </location>
</feature>
<reference evidence="9 10" key="1">
    <citation type="submission" date="2018-08" db="EMBL/GenBank/DDBJ databases">
        <title>Fulvimarina sp. 85, whole genome shotgun sequence.</title>
        <authorList>
            <person name="Tuo L."/>
        </authorList>
    </citation>
    <scope>NUCLEOTIDE SEQUENCE [LARGE SCALE GENOMIC DNA]</scope>
    <source>
        <strain evidence="9 10">85</strain>
    </source>
</reference>
<gene>
    <name evidence="9" type="ORF">DYI37_03530</name>
</gene>
<keyword evidence="4 8" id="KW-0812">Transmembrane</keyword>
<sequence>MKLPMSFDQAVDALKGALPIKETTAEVTRERAGPARLLMFGYLSYIILGWILLSLPLSHGETTVSALDNLFVAVSAVSTTGLSTVDIGTNYNFIGQIVILILIQFGGLGYMTLSSFAFLAIHTNMSETQEKTTRAAFPLPHDMTPAFFIRSVVFFTFATEIVGATALYVFFRLYGVEDALWSAIFHSISAFCTAGFALYSDSFMRFSDNTGILLVISALSIAGSMGFIIIADAVRRFAGRASHFGFTSKVILRMTTILIGFGTLLIFLAEPTVASLPPAERLLTSFFQAMTASTTVGFNTIDMSTISNAVIMVLLVLMVIGASPSGTGGGMKTTSFAALIALVRSTLKGRDSVRFFKRTVPDTQLNLAATTLCCYLGCICVALFILFLTEFGASFNALLFEAVSALGTVGLSHGITGDLSDLGKLTIIGLMIIGRLGVLTFGLALAIPDETREEESDNDLAI</sequence>
<feature type="transmembrane region" description="Helical" evidence="8">
    <location>
        <begin position="427"/>
        <end position="447"/>
    </location>
</feature>
<organism evidence="9 10">
    <name type="scientific">Fulvimarina endophytica</name>
    <dbReference type="NCBI Taxonomy" id="2293836"/>
    <lineage>
        <taxon>Bacteria</taxon>
        <taxon>Pseudomonadati</taxon>
        <taxon>Pseudomonadota</taxon>
        <taxon>Alphaproteobacteria</taxon>
        <taxon>Hyphomicrobiales</taxon>
        <taxon>Aurantimonadaceae</taxon>
        <taxon>Fulvimarina</taxon>
    </lineage>
</organism>
<accession>A0A371X6T8</accession>
<feature type="transmembrane region" description="Helical" evidence="8">
    <location>
        <begin position="211"/>
        <end position="230"/>
    </location>
</feature>
<feature type="transmembrane region" description="Helical" evidence="8">
    <location>
        <begin position="147"/>
        <end position="171"/>
    </location>
</feature>
<dbReference type="AlphaFoldDB" id="A0A371X6T8"/>
<dbReference type="Pfam" id="PF02386">
    <property type="entry name" value="TrkH"/>
    <property type="match status" value="1"/>
</dbReference>
<keyword evidence="7 8" id="KW-0472">Membrane</keyword>
<feature type="transmembrane region" description="Helical" evidence="8">
    <location>
        <begin position="281"/>
        <end position="298"/>
    </location>
</feature>
<feature type="transmembrane region" description="Helical" evidence="8">
    <location>
        <begin position="250"/>
        <end position="269"/>
    </location>
</feature>
<evidence type="ECO:0000256" key="1">
    <source>
        <dbReference type="ARBA" id="ARBA00004651"/>
    </source>
</evidence>
<feature type="transmembrane region" description="Helical" evidence="8">
    <location>
        <begin position="395"/>
        <end position="415"/>
    </location>
</feature>
<evidence type="ECO:0000256" key="2">
    <source>
        <dbReference type="ARBA" id="ARBA00022448"/>
    </source>
</evidence>
<keyword evidence="5 8" id="KW-1133">Transmembrane helix</keyword>
<dbReference type="InterPro" id="IPR003445">
    <property type="entry name" value="Cat_transpt"/>
</dbReference>
<dbReference type="EMBL" id="QURL01000002">
    <property type="protein sequence ID" value="RFC64952.1"/>
    <property type="molecule type" value="Genomic_DNA"/>
</dbReference>
<dbReference type="GO" id="GO:0005886">
    <property type="term" value="C:plasma membrane"/>
    <property type="evidence" value="ECO:0007669"/>
    <property type="project" value="UniProtKB-SubCell"/>
</dbReference>
<feature type="transmembrane region" description="Helical" evidence="8">
    <location>
        <begin position="305"/>
        <end position="323"/>
    </location>
</feature>
<protein>
    <submittedName>
        <fullName evidence="9">Potassium transporter KtrB</fullName>
    </submittedName>
</protein>
<dbReference type="PANTHER" id="PTHR32024">
    <property type="entry name" value="TRK SYSTEM POTASSIUM UPTAKE PROTEIN TRKG-RELATED"/>
    <property type="match status" value="1"/>
</dbReference>
<feature type="transmembrane region" description="Helical" evidence="8">
    <location>
        <begin position="69"/>
        <end position="85"/>
    </location>
</feature>
<keyword evidence="6" id="KW-0406">Ion transport</keyword>
<comment type="caution">
    <text evidence="9">The sequence shown here is derived from an EMBL/GenBank/DDBJ whole genome shotgun (WGS) entry which is preliminary data.</text>
</comment>